<dbReference type="EMBL" id="SOAM01000002">
    <property type="protein sequence ID" value="TDS76962.1"/>
    <property type="molecule type" value="Genomic_DNA"/>
</dbReference>
<gene>
    <name evidence="14" type="ORF">CLV52_1901</name>
</gene>
<dbReference type="OrthoDB" id="9801456at2"/>
<evidence type="ECO:0000313" key="14">
    <source>
        <dbReference type="EMBL" id="TDS76962.1"/>
    </source>
</evidence>
<keyword evidence="11 13" id="KW-0012">Acyltransferase</keyword>
<organism evidence="14 15">
    <name type="scientific">Amnibacterium kyonggiense</name>
    <dbReference type="NCBI Taxonomy" id="595671"/>
    <lineage>
        <taxon>Bacteria</taxon>
        <taxon>Bacillati</taxon>
        <taxon>Actinomycetota</taxon>
        <taxon>Actinomycetes</taxon>
        <taxon>Micrococcales</taxon>
        <taxon>Microbacteriaceae</taxon>
        <taxon>Amnibacterium</taxon>
    </lineage>
</organism>
<dbReference type="CDD" id="cd03354">
    <property type="entry name" value="LbH_SAT"/>
    <property type="match status" value="1"/>
</dbReference>
<keyword evidence="7" id="KW-0028">Amino-acid biosynthesis</keyword>
<reference evidence="14 15" key="1">
    <citation type="submission" date="2019-03" db="EMBL/GenBank/DDBJ databases">
        <title>Genomic Encyclopedia of Archaeal and Bacterial Type Strains, Phase II (KMG-II): from individual species to whole genera.</title>
        <authorList>
            <person name="Goeker M."/>
        </authorList>
    </citation>
    <scope>NUCLEOTIDE SEQUENCE [LARGE SCALE GENOMIC DNA]</scope>
    <source>
        <strain evidence="14 15">DSM 24782</strain>
    </source>
</reference>
<evidence type="ECO:0000256" key="13">
    <source>
        <dbReference type="PIRNR" id="PIRNR000441"/>
    </source>
</evidence>
<dbReference type="AlphaFoldDB" id="A0A4R7FKS0"/>
<dbReference type="SUPFAM" id="SSF51161">
    <property type="entry name" value="Trimeric LpxA-like enzymes"/>
    <property type="match status" value="1"/>
</dbReference>
<dbReference type="Gene3D" id="2.160.10.10">
    <property type="entry name" value="Hexapeptide repeat proteins"/>
    <property type="match status" value="1"/>
</dbReference>
<sequence>MSVLTTLVEDVRAARQRDPAAKSDLEVVLTYPGMHAIWAHRLHHRMWLRGWRLPARIVSQLVRSWTGVEIHPGATIGRRFFIDHGSGVVIGETAEVGDDVTLFHGVTLGGTVWRAEKRHPTVGDRVIVGAGATLLGAIRIGADSVVGAGAVVLHDAPAHSLLVGVPATARPRSPLDATEHHWVI</sequence>
<evidence type="ECO:0000256" key="1">
    <source>
        <dbReference type="ARBA" id="ARBA00004496"/>
    </source>
</evidence>
<keyword evidence="8 13" id="KW-0808">Transferase</keyword>
<dbReference type="InterPro" id="IPR011004">
    <property type="entry name" value="Trimer_LpxA-like_sf"/>
</dbReference>
<keyword evidence="6" id="KW-0963">Cytoplasm</keyword>
<dbReference type="Proteomes" id="UP000295344">
    <property type="component" value="Unassembled WGS sequence"/>
</dbReference>
<dbReference type="GO" id="GO:0006535">
    <property type="term" value="P:cysteine biosynthetic process from serine"/>
    <property type="evidence" value="ECO:0007669"/>
    <property type="project" value="InterPro"/>
</dbReference>
<accession>A0A4R7FKS0</accession>
<dbReference type="Pfam" id="PF00132">
    <property type="entry name" value="Hexapep"/>
    <property type="match status" value="1"/>
</dbReference>
<evidence type="ECO:0000256" key="8">
    <source>
        <dbReference type="ARBA" id="ARBA00022679"/>
    </source>
</evidence>
<dbReference type="InterPro" id="IPR053376">
    <property type="entry name" value="Serine_acetyltransferase"/>
</dbReference>
<keyword evidence="10" id="KW-0198">Cysteine biosynthesis</keyword>
<evidence type="ECO:0000256" key="9">
    <source>
        <dbReference type="ARBA" id="ARBA00022737"/>
    </source>
</evidence>
<comment type="pathway">
    <text evidence="2">Amino-acid biosynthesis; L-cysteine biosynthesis; L-cysteine from L-serine: step 1/2.</text>
</comment>
<comment type="caution">
    <text evidence="14">The sequence shown here is derived from an EMBL/GenBank/DDBJ whole genome shotgun (WGS) entry which is preliminary data.</text>
</comment>
<comment type="catalytic activity">
    <reaction evidence="12 13">
        <text>L-serine + acetyl-CoA = O-acetyl-L-serine + CoA</text>
        <dbReference type="Rhea" id="RHEA:24560"/>
        <dbReference type="ChEBI" id="CHEBI:33384"/>
        <dbReference type="ChEBI" id="CHEBI:57287"/>
        <dbReference type="ChEBI" id="CHEBI:57288"/>
        <dbReference type="ChEBI" id="CHEBI:58340"/>
        <dbReference type="EC" id="2.3.1.30"/>
    </reaction>
</comment>
<dbReference type="FunFam" id="1.10.3130.10:FF:000003">
    <property type="entry name" value="Serine acetyltransferase"/>
    <property type="match status" value="1"/>
</dbReference>
<dbReference type="RefSeq" id="WP_133766096.1">
    <property type="nucleotide sequence ID" value="NZ_BAAARP010000002.1"/>
</dbReference>
<dbReference type="NCBIfam" id="NF041874">
    <property type="entry name" value="EPS_EpsC"/>
    <property type="match status" value="1"/>
</dbReference>
<evidence type="ECO:0000313" key="15">
    <source>
        <dbReference type="Proteomes" id="UP000295344"/>
    </source>
</evidence>
<dbReference type="InterPro" id="IPR045304">
    <property type="entry name" value="LbH_SAT"/>
</dbReference>
<name>A0A4R7FKS0_9MICO</name>
<dbReference type="GO" id="GO:0009001">
    <property type="term" value="F:serine O-acetyltransferase activity"/>
    <property type="evidence" value="ECO:0007669"/>
    <property type="project" value="UniProtKB-EC"/>
</dbReference>
<dbReference type="Gene3D" id="1.10.3130.10">
    <property type="entry name" value="serine acetyltransferase, domain 1"/>
    <property type="match status" value="1"/>
</dbReference>
<evidence type="ECO:0000256" key="4">
    <source>
        <dbReference type="ARBA" id="ARBA00013266"/>
    </source>
</evidence>
<protein>
    <recommendedName>
        <fullName evidence="5 13">Serine acetyltransferase</fullName>
        <ecNumber evidence="4 13">2.3.1.30</ecNumber>
    </recommendedName>
</protein>
<keyword evidence="15" id="KW-1185">Reference proteome</keyword>
<dbReference type="InterPro" id="IPR005881">
    <property type="entry name" value="Ser_O-AcTrfase"/>
</dbReference>
<comment type="similarity">
    <text evidence="3 13">Belongs to the transferase hexapeptide repeat family.</text>
</comment>
<evidence type="ECO:0000256" key="6">
    <source>
        <dbReference type="ARBA" id="ARBA00022490"/>
    </source>
</evidence>
<evidence type="ECO:0000256" key="3">
    <source>
        <dbReference type="ARBA" id="ARBA00007274"/>
    </source>
</evidence>
<evidence type="ECO:0000256" key="2">
    <source>
        <dbReference type="ARBA" id="ARBA00004876"/>
    </source>
</evidence>
<dbReference type="NCBIfam" id="TIGR01172">
    <property type="entry name" value="cysE"/>
    <property type="match status" value="1"/>
</dbReference>
<dbReference type="PIRSF" id="PIRSF000441">
    <property type="entry name" value="CysE"/>
    <property type="match status" value="1"/>
</dbReference>
<keyword evidence="9" id="KW-0677">Repeat</keyword>
<proteinExistence type="inferred from homology"/>
<evidence type="ECO:0000256" key="5">
    <source>
        <dbReference type="ARBA" id="ARBA00018522"/>
    </source>
</evidence>
<dbReference type="FunFam" id="2.160.10.10:FF:000007">
    <property type="entry name" value="Serine acetyltransferase"/>
    <property type="match status" value="1"/>
</dbReference>
<dbReference type="PANTHER" id="PTHR42811">
    <property type="entry name" value="SERINE ACETYLTRANSFERASE"/>
    <property type="match status" value="1"/>
</dbReference>
<dbReference type="EC" id="2.3.1.30" evidence="4 13"/>
<comment type="subcellular location">
    <subcellularLocation>
        <location evidence="1">Cytoplasm</location>
    </subcellularLocation>
</comment>
<dbReference type="InterPro" id="IPR042122">
    <property type="entry name" value="Ser_AcTrfase_N_sf"/>
</dbReference>
<evidence type="ECO:0000256" key="11">
    <source>
        <dbReference type="ARBA" id="ARBA00023315"/>
    </source>
</evidence>
<dbReference type="GO" id="GO:0005737">
    <property type="term" value="C:cytoplasm"/>
    <property type="evidence" value="ECO:0007669"/>
    <property type="project" value="UniProtKB-SubCell"/>
</dbReference>
<evidence type="ECO:0000256" key="12">
    <source>
        <dbReference type="ARBA" id="ARBA00049486"/>
    </source>
</evidence>
<dbReference type="InterPro" id="IPR001451">
    <property type="entry name" value="Hexapep"/>
</dbReference>
<evidence type="ECO:0000256" key="10">
    <source>
        <dbReference type="ARBA" id="ARBA00023192"/>
    </source>
</evidence>
<evidence type="ECO:0000256" key="7">
    <source>
        <dbReference type="ARBA" id="ARBA00022605"/>
    </source>
</evidence>